<name>A0A6F9DHZ3_9ASCI</name>
<sequence length="103" mass="11945">MSLVGRLRSGLLLAQRITTRSHGIKPGAPIKVFKRRGGSYRMGYRCEPPDDPLVEFAIDGVMSFFWFWMFWHFYHSGGTLINRGVNYHEYTHFTDDELGISED</sequence>
<proteinExistence type="evidence at transcript level"/>
<dbReference type="GO" id="GO:0045271">
    <property type="term" value="C:respiratory chain complex I"/>
    <property type="evidence" value="ECO:0007669"/>
    <property type="project" value="InterPro"/>
</dbReference>
<accession>A0A6F9DHZ3</accession>
<dbReference type="InterPro" id="IPR026627">
    <property type="entry name" value="NDUFB2_animal"/>
</dbReference>
<dbReference type="GO" id="GO:0005743">
    <property type="term" value="C:mitochondrial inner membrane"/>
    <property type="evidence" value="ECO:0007669"/>
    <property type="project" value="InterPro"/>
</dbReference>
<dbReference type="EMBL" id="LR786663">
    <property type="protein sequence ID" value="CAB3262456.1"/>
    <property type="molecule type" value="mRNA"/>
</dbReference>
<gene>
    <name evidence="1" type="primary">LOC100179682</name>
</gene>
<reference evidence="1" key="1">
    <citation type="submission" date="2020-04" db="EMBL/GenBank/DDBJ databases">
        <authorList>
            <person name="Neveu A P."/>
        </authorList>
    </citation>
    <scope>NUCLEOTIDE SEQUENCE</scope>
    <source>
        <tissue evidence="1">Whole embryo</tissue>
    </source>
</reference>
<dbReference type="AlphaFoldDB" id="A0A6F9DHZ3"/>
<evidence type="ECO:0000313" key="1">
    <source>
        <dbReference type="EMBL" id="CAB3262456.1"/>
    </source>
</evidence>
<protein>
    <submittedName>
        <fullName evidence="1">Uncharacterized protein LOC100179682</fullName>
    </submittedName>
</protein>
<organism evidence="1">
    <name type="scientific">Phallusia mammillata</name>
    <dbReference type="NCBI Taxonomy" id="59560"/>
    <lineage>
        <taxon>Eukaryota</taxon>
        <taxon>Metazoa</taxon>
        <taxon>Chordata</taxon>
        <taxon>Tunicata</taxon>
        <taxon>Ascidiacea</taxon>
        <taxon>Phlebobranchia</taxon>
        <taxon>Ascidiidae</taxon>
        <taxon>Phallusia</taxon>
    </lineage>
</organism>
<dbReference type="Pfam" id="PF14813">
    <property type="entry name" value="NADH_B2"/>
    <property type="match status" value="1"/>
</dbReference>